<organism evidence="1 2">
    <name type="scientific">Eumeta variegata</name>
    <name type="common">Bagworm moth</name>
    <name type="synonym">Eumeta japonica</name>
    <dbReference type="NCBI Taxonomy" id="151549"/>
    <lineage>
        <taxon>Eukaryota</taxon>
        <taxon>Metazoa</taxon>
        <taxon>Ecdysozoa</taxon>
        <taxon>Arthropoda</taxon>
        <taxon>Hexapoda</taxon>
        <taxon>Insecta</taxon>
        <taxon>Pterygota</taxon>
        <taxon>Neoptera</taxon>
        <taxon>Endopterygota</taxon>
        <taxon>Lepidoptera</taxon>
        <taxon>Glossata</taxon>
        <taxon>Ditrysia</taxon>
        <taxon>Tineoidea</taxon>
        <taxon>Psychidae</taxon>
        <taxon>Oiketicinae</taxon>
        <taxon>Eumeta</taxon>
    </lineage>
</organism>
<evidence type="ECO:0000313" key="2">
    <source>
        <dbReference type="Proteomes" id="UP000299102"/>
    </source>
</evidence>
<dbReference type="OrthoDB" id="7448201at2759"/>
<keyword evidence="2" id="KW-1185">Reference proteome</keyword>
<name>A0A4C1VQL0_EUMVA</name>
<proteinExistence type="predicted"/>
<sequence>MSSYTRQKAKLKHRDRIRLERAFQKQSNDTKKTPYDRVKQYRKRKRTNAVEQFNDGASTSAAGTVKIMQIDEEIASTSKLDYVSINCIRSPIRKAHWAAASARFNTTFVNNPFGHKCNVCNRLWFLRSLKPSIMGYV</sequence>
<dbReference type="AlphaFoldDB" id="A0A4C1VQL0"/>
<reference evidence="1 2" key="1">
    <citation type="journal article" date="2019" name="Commun. Biol.">
        <title>The bagworm genome reveals a unique fibroin gene that provides high tensile strength.</title>
        <authorList>
            <person name="Kono N."/>
            <person name="Nakamura H."/>
            <person name="Ohtoshi R."/>
            <person name="Tomita M."/>
            <person name="Numata K."/>
            <person name="Arakawa K."/>
        </authorList>
    </citation>
    <scope>NUCLEOTIDE SEQUENCE [LARGE SCALE GENOMIC DNA]</scope>
</reference>
<comment type="caution">
    <text evidence="1">The sequence shown here is derived from an EMBL/GenBank/DDBJ whole genome shotgun (WGS) entry which is preliminary data.</text>
</comment>
<dbReference type="Proteomes" id="UP000299102">
    <property type="component" value="Unassembled WGS sequence"/>
</dbReference>
<evidence type="ECO:0000313" key="1">
    <source>
        <dbReference type="EMBL" id="GBP41418.1"/>
    </source>
</evidence>
<protein>
    <submittedName>
        <fullName evidence="1">Uncharacterized protein</fullName>
    </submittedName>
</protein>
<accession>A0A4C1VQL0</accession>
<gene>
    <name evidence="1" type="ORF">EVAR_36174_1</name>
</gene>
<dbReference type="EMBL" id="BGZK01000399">
    <property type="protein sequence ID" value="GBP41418.1"/>
    <property type="molecule type" value="Genomic_DNA"/>
</dbReference>